<sequence>MRWWEPERENERNNQKAKLVVVVSPAGIACWETGIITKEQ</sequence>
<reference evidence="1" key="1">
    <citation type="journal article" date="2014" name="Front. Microbiol.">
        <title>High frequency of phylogenetically diverse reductive dehalogenase-homologous genes in deep subseafloor sedimentary metagenomes.</title>
        <authorList>
            <person name="Kawai M."/>
            <person name="Futagami T."/>
            <person name="Toyoda A."/>
            <person name="Takaki Y."/>
            <person name="Nishi S."/>
            <person name="Hori S."/>
            <person name="Arai W."/>
            <person name="Tsubouchi T."/>
            <person name="Morono Y."/>
            <person name="Uchiyama I."/>
            <person name="Ito T."/>
            <person name="Fujiyama A."/>
            <person name="Inagaki F."/>
            <person name="Takami H."/>
        </authorList>
    </citation>
    <scope>NUCLEOTIDE SEQUENCE</scope>
    <source>
        <strain evidence="1">Expedition CK06-06</strain>
    </source>
</reference>
<proteinExistence type="predicted"/>
<comment type="caution">
    <text evidence="1">The sequence shown here is derived from an EMBL/GenBank/DDBJ whole genome shotgun (WGS) entry which is preliminary data.</text>
</comment>
<name>X1RFS6_9ZZZZ</name>
<gene>
    <name evidence="1" type="ORF">S12H4_07894</name>
</gene>
<dbReference type="PROSITE" id="PS51257">
    <property type="entry name" value="PROKAR_LIPOPROTEIN"/>
    <property type="match status" value="1"/>
</dbReference>
<protein>
    <submittedName>
        <fullName evidence="1">Uncharacterized protein</fullName>
    </submittedName>
</protein>
<dbReference type="EMBL" id="BARW01002983">
    <property type="protein sequence ID" value="GAI61990.1"/>
    <property type="molecule type" value="Genomic_DNA"/>
</dbReference>
<evidence type="ECO:0000313" key="1">
    <source>
        <dbReference type="EMBL" id="GAI61990.1"/>
    </source>
</evidence>
<organism evidence="1">
    <name type="scientific">marine sediment metagenome</name>
    <dbReference type="NCBI Taxonomy" id="412755"/>
    <lineage>
        <taxon>unclassified sequences</taxon>
        <taxon>metagenomes</taxon>
        <taxon>ecological metagenomes</taxon>
    </lineage>
</organism>
<dbReference type="AlphaFoldDB" id="X1RFS6"/>
<accession>X1RFS6</accession>